<dbReference type="Gene3D" id="2.30.40.10">
    <property type="entry name" value="Urease, subunit C, domain 1"/>
    <property type="match status" value="1"/>
</dbReference>
<keyword evidence="14" id="KW-1185">Reference proteome</keyword>
<dbReference type="InterPro" id="IPR011059">
    <property type="entry name" value="Metal-dep_hydrolase_composite"/>
</dbReference>
<evidence type="ECO:0000256" key="10">
    <source>
        <dbReference type="ARBA" id="ARBA00022833"/>
    </source>
</evidence>
<evidence type="ECO:0000256" key="7">
    <source>
        <dbReference type="ARBA" id="ARBA00022723"/>
    </source>
</evidence>
<name>A0AAV2R4E9_MEGNR</name>
<accession>A0AAV2R4E9</accession>
<comment type="similarity">
    <text evidence="4">Belongs to the metallo-dependent hydrolases superfamily. HutI family.</text>
</comment>
<evidence type="ECO:0000313" key="14">
    <source>
        <dbReference type="Proteomes" id="UP001497623"/>
    </source>
</evidence>
<feature type="domain" description="Amidohydrolase-related" evidence="12">
    <location>
        <begin position="85"/>
        <end position="429"/>
    </location>
</feature>
<dbReference type="GO" id="GO:0005737">
    <property type="term" value="C:cytoplasm"/>
    <property type="evidence" value="ECO:0007669"/>
    <property type="project" value="InterPro"/>
</dbReference>
<evidence type="ECO:0000259" key="12">
    <source>
        <dbReference type="Pfam" id="PF01979"/>
    </source>
</evidence>
<evidence type="ECO:0000256" key="3">
    <source>
        <dbReference type="ARBA" id="ARBA00004758"/>
    </source>
</evidence>
<dbReference type="GO" id="GO:0050480">
    <property type="term" value="F:imidazolonepropionase activity"/>
    <property type="evidence" value="ECO:0007669"/>
    <property type="project" value="UniProtKB-EC"/>
</dbReference>
<dbReference type="CDD" id="cd01296">
    <property type="entry name" value="Imidazolone-5PH"/>
    <property type="match status" value="1"/>
</dbReference>
<dbReference type="Pfam" id="PF01979">
    <property type="entry name" value="Amidohydro_1"/>
    <property type="match status" value="1"/>
</dbReference>
<keyword evidence="7" id="KW-0479">Metal-binding</keyword>
<keyword evidence="10" id="KW-0862">Zinc</keyword>
<dbReference type="EC" id="3.5.2.7" evidence="5"/>
<reference evidence="13 14" key="1">
    <citation type="submission" date="2024-05" db="EMBL/GenBank/DDBJ databases">
        <authorList>
            <person name="Wallberg A."/>
        </authorList>
    </citation>
    <scope>NUCLEOTIDE SEQUENCE [LARGE SCALE GENOMIC DNA]</scope>
</reference>
<dbReference type="SUPFAM" id="SSF51338">
    <property type="entry name" value="Composite domain of metallo-dependent hydrolases"/>
    <property type="match status" value="1"/>
</dbReference>
<dbReference type="NCBIfam" id="TIGR01224">
    <property type="entry name" value="hutI"/>
    <property type="match status" value="1"/>
</dbReference>
<evidence type="ECO:0000256" key="2">
    <source>
        <dbReference type="ARBA" id="ARBA00001965"/>
    </source>
</evidence>
<dbReference type="PANTHER" id="PTHR42752:SF1">
    <property type="entry name" value="IMIDAZOLONEPROPIONASE-RELATED"/>
    <property type="match status" value="1"/>
</dbReference>
<comment type="pathway">
    <text evidence="3">Amino-acid degradation; L-histidine degradation into L-glutamate; N-formimidoyl-L-glutamate from L-histidine: step 3/3.</text>
</comment>
<dbReference type="AlphaFoldDB" id="A0AAV2R4E9"/>
<evidence type="ECO:0000256" key="4">
    <source>
        <dbReference type="ARBA" id="ARBA00008002"/>
    </source>
</evidence>
<dbReference type="InterPro" id="IPR032466">
    <property type="entry name" value="Metal_Hydrolase"/>
</dbReference>
<dbReference type="SUPFAM" id="SSF51556">
    <property type="entry name" value="Metallo-dependent hydrolases"/>
    <property type="match status" value="1"/>
</dbReference>
<evidence type="ECO:0000313" key="13">
    <source>
        <dbReference type="EMBL" id="CAL4109268.1"/>
    </source>
</evidence>
<evidence type="ECO:0000256" key="8">
    <source>
        <dbReference type="ARBA" id="ARBA00022801"/>
    </source>
</evidence>
<comment type="catalytic activity">
    <reaction evidence="1">
        <text>4-imidazolone-5-propanoate + H2O = N-formimidoyl-L-glutamate</text>
        <dbReference type="Rhea" id="RHEA:23660"/>
        <dbReference type="ChEBI" id="CHEBI:15377"/>
        <dbReference type="ChEBI" id="CHEBI:58928"/>
        <dbReference type="ChEBI" id="CHEBI:77893"/>
        <dbReference type="EC" id="3.5.2.7"/>
    </reaction>
</comment>
<dbReference type="GO" id="GO:0046872">
    <property type="term" value="F:metal ion binding"/>
    <property type="evidence" value="ECO:0007669"/>
    <property type="project" value="UniProtKB-KW"/>
</dbReference>
<dbReference type="Gene3D" id="3.20.20.140">
    <property type="entry name" value="Metal-dependent hydrolases"/>
    <property type="match status" value="1"/>
</dbReference>
<keyword evidence="8" id="KW-0378">Hydrolase</keyword>
<keyword evidence="11" id="KW-0408">Iron</keyword>
<dbReference type="FunFam" id="3.20.20.140:FF:000007">
    <property type="entry name" value="Imidazolonepropionase"/>
    <property type="match status" value="1"/>
</dbReference>
<gene>
    <name evidence="13" type="ORF">MNOR_LOCUS19075</name>
</gene>
<dbReference type="EMBL" id="CAXKWB010013967">
    <property type="protein sequence ID" value="CAL4109268.1"/>
    <property type="molecule type" value="Genomic_DNA"/>
</dbReference>
<evidence type="ECO:0000256" key="11">
    <source>
        <dbReference type="ARBA" id="ARBA00023004"/>
    </source>
</evidence>
<dbReference type="InterPro" id="IPR006680">
    <property type="entry name" value="Amidohydro-rel"/>
</dbReference>
<evidence type="ECO:0000256" key="9">
    <source>
        <dbReference type="ARBA" id="ARBA00022808"/>
    </source>
</evidence>
<keyword evidence="9" id="KW-0369">Histidine metabolism</keyword>
<comment type="caution">
    <text evidence="13">The sequence shown here is derived from an EMBL/GenBank/DDBJ whole genome shotgun (WGS) entry which is preliminary data.</text>
</comment>
<proteinExistence type="inferred from homology"/>
<evidence type="ECO:0000256" key="1">
    <source>
        <dbReference type="ARBA" id="ARBA00000853"/>
    </source>
</evidence>
<dbReference type="PANTHER" id="PTHR42752">
    <property type="entry name" value="IMIDAZOLONEPROPIONASE"/>
    <property type="match status" value="1"/>
</dbReference>
<dbReference type="InterPro" id="IPR005920">
    <property type="entry name" value="HutI"/>
</dbReference>
<protein>
    <recommendedName>
        <fullName evidence="6">Probable imidazolonepropionase</fullName>
        <ecNumber evidence="5">3.5.2.7</ecNumber>
    </recommendedName>
</protein>
<sequence length="434" mass="46757">MSGCKMRLLVRGAAQVVQVACNGEKTKLREDMKDLAIVMASSKEGVSLAVDEHGKIAAVGLDSEVARQFPDAQWQRVVEAKGCSLIPGLVDGHTHPVWSGDRVHEFSMKLAGASYMEVHAAGGGINFTVTHTRNSSESELLELLLPRLNRMLRSGTTLVECKSGYGLDVDTELKMLRVLEKAKQASNIEISTTFCGAHSVPKGFTAEEATVNVVKEQIPAVKAAIENKEISVDSIDVFCEKGVFDVEQSRRILEAGRQIGLMINFHADELNPLQGAEMGASLKSEAMSHLEEVSPGGIAAMASSETVAVLLPTTAYILRLPCPPARDMIDAGVPVALGTDFNPNAFCLSMPLVMHLACVLFRMSLNEALCAATLHSAHSVRRAHTHGSLETGKNADIIIVNAPRWEHLVYQFGGADETVAYVIKNGHVVHSKQS</sequence>
<evidence type="ECO:0000256" key="5">
    <source>
        <dbReference type="ARBA" id="ARBA00012864"/>
    </source>
</evidence>
<comment type="cofactor">
    <cofactor evidence="2">
        <name>Fe(3+)</name>
        <dbReference type="ChEBI" id="CHEBI:29034"/>
    </cofactor>
</comment>
<dbReference type="Proteomes" id="UP001497623">
    <property type="component" value="Unassembled WGS sequence"/>
</dbReference>
<evidence type="ECO:0000256" key="6">
    <source>
        <dbReference type="ARBA" id="ARBA00013406"/>
    </source>
</evidence>
<dbReference type="GO" id="GO:0019556">
    <property type="term" value="P:L-histidine catabolic process to glutamate and formamide"/>
    <property type="evidence" value="ECO:0007669"/>
    <property type="project" value="InterPro"/>
</dbReference>
<organism evidence="13 14">
    <name type="scientific">Meganyctiphanes norvegica</name>
    <name type="common">Northern krill</name>
    <name type="synonym">Thysanopoda norvegica</name>
    <dbReference type="NCBI Taxonomy" id="48144"/>
    <lineage>
        <taxon>Eukaryota</taxon>
        <taxon>Metazoa</taxon>
        <taxon>Ecdysozoa</taxon>
        <taxon>Arthropoda</taxon>
        <taxon>Crustacea</taxon>
        <taxon>Multicrustacea</taxon>
        <taxon>Malacostraca</taxon>
        <taxon>Eumalacostraca</taxon>
        <taxon>Eucarida</taxon>
        <taxon>Euphausiacea</taxon>
        <taxon>Euphausiidae</taxon>
        <taxon>Meganyctiphanes</taxon>
    </lineage>
</organism>